<accession>A0A8T2MXR0</accession>
<feature type="compositionally biased region" description="Basic and acidic residues" evidence="1">
    <location>
        <begin position="217"/>
        <end position="234"/>
    </location>
</feature>
<name>A0A8T2MXR0_9TELE</name>
<feature type="region of interest" description="Disordered" evidence="1">
    <location>
        <begin position="185"/>
        <end position="283"/>
    </location>
</feature>
<dbReference type="EMBL" id="JAFBMS010000682">
    <property type="protein sequence ID" value="KAG9330252.1"/>
    <property type="molecule type" value="Genomic_DNA"/>
</dbReference>
<comment type="caution">
    <text evidence="2">The sequence shown here is derived from an EMBL/GenBank/DDBJ whole genome shotgun (WGS) entry which is preliminary data.</text>
</comment>
<evidence type="ECO:0000313" key="3">
    <source>
        <dbReference type="Proteomes" id="UP000824540"/>
    </source>
</evidence>
<protein>
    <submittedName>
        <fullName evidence="2">Uncharacterized protein</fullName>
    </submittedName>
</protein>
<dbReference type="AlphaFoldDB" id="A0A8T2MXR0"/>
<gene>
    <name evidence="2" type="ORF">JZ751_026014</name>
</gene>
<sequence length="283" mass="30776">MGKSLKQTKERQYGGDTAVHTDLIPQPPLTAVEKTLTLPSLLCPALRPHGLSPGIASVAADTGRNRQRGSDQRMAMTFPLANVMVNRLEAGHNKFSLLIGLLVVAGVWWPGGRGWLLTGAAGMAFPPRSTDGRSSLGHPDYLFEMSRDFGGKWPSVRPLRCQQPMRTAAGCYTFIRGEIRTSTVGSLNQRSGSLSTHTDSKFQTLQASKSRNVSCSPEERTVRDLGHHTNHSPEHLSYTWSDSASSTLSLKGEEREGERGGEDTTSFPDATERAPMSPCSHAF</sequence>
<keyword evidence="3" id="KW-1185">Reference proteome</keyword>
<evidence type="ECO:0000256" key="1">
    <source>
        <dbReference type="SAM" id="MobiDB-lite"/>
    </source>
</evidence>
<proteinExistence type="predicted"/>
<feature type="compositionally biased region" description="Basic and acidic residues" evidence="1">
    <location>
        <begin position="251"/>
        <end position="262"/>
    </location>
</feature>
<feature type="compositionally biased region" description="Polar residues" evidence="1">
    <location>
        <begin position="238"/>
        <end position="249"/>
    </location>
</feature>
<dbReference type="Proteomes" id="UP000824540">
    <property type="component" value="Unassembled WGS sequence"/>
</dbReference>
<feature type="compositionally biased region" description="Polar residues" evidence="1">
    <location>
        <begin position="185"/>
        <end position="215"/>
    </location>
</feature>
<feature type="region of interest" description="Disordered" evidence="1">
    <location>
        <begin position="1"/>
        <end position="20"/>
    </location>
</feature>
<reference evidence="2" key="1">
    <citation type="thesis" date="2021" institute="BYU ScholarsArchive" country="Provo, UT, USA">
        <title>Applications of and Algorithms for Genome Assembly and Genomic Analyses with an Emphasis on Marine Teleosts.</title>
        <authorList>
            <person name="Pickett B.D."/>
        </authorList>
    </citation>
    <scope>NUCLEOTIDE SEQUENCE</scope>
    <source>
        <strain evidence="2">HI-2016</strain>
    </source>
</reference>
<organism evidence="2 3">
    <name type="scientific">Albula glossodonta</name>
    <name type="common">roundjaw bonefish</name>
    <dbReference type="NCBI Taxonomy" id="121402"/>
    <lineage>
        <taxon>Eukaryota</taxon>
        <taxon>Metazoa</taxon>
        <taxon>Chordata</taxon>
        <taxon>Craniata</taxon>
        <taxon>Vertebrata</taxon>
        <taxon>Euteleostomi</taxon>
        <taxon>Actinopterygii</taxon>
        <taxon>Neopterygii</taxon>
        <taxon>Teleostei</taxon>
        <taxon>Albuliformes</taxon>
        <taxon>Albulidae</taxon>
        <taxon>Albula</taxon>
    </lineage>
</organism>
<evidence type="ECO:0000313" key="2">
    <source>
        <dbReference type="EMBL" id="KAG9330252.1"/>
    </source>
</evidence>